<evidence type="ECO:0000313" key="4">
    <source>
        <dbReference type="Proteomes" id="UP000294853"/>
    </source>
</evidence>
<evidence type="ECO:0000313" key="3">
    <source>
        <dbReference type="EMBL" id="QBX55755.1"/>
    </source>
</evidence>
<dbReference type="AlphaFoldDB" id="A0A4P7IET3"/>
<keyword evidence="2" id="KW-0812">Transmembrane</keyword>
<gene>
    <name evidence="3" type="ORF">EXE58_10010</name>
</gene>
<keyword evidence="2" id="KW-1133">Transmembrane helix</keyword>
<protein>
    <submittedName>
        <fullName evidence="3">Uncharacterized protein</fullName>
    </submittedName>
</protein>
<dbReference type="Proteomes" id="UP000294853">
    <property type="component" value="Chromosome"/>
</dbReference>
<dbReference type="KEGG" id="nsn:EXE58_10010"/>
<organism evidence="3 4">
    <name type="scientific">Nocardioides seonyuensis</name>
    <dbReference type="NCBI Taxonomy" id="2518371"/>
    <lineage>
        <taxon>Bacteria</taxon>
        <taxon>Bacillati</taxon>
        <taxon>Actinomycetota</taxon>
        <taxon>Actinomycetes</taxon>
        <taxon>Propionibacteriales</taxon>
        <taxon>Nocardioidaceae</taxon>
        <taxon>Nocardioides</taxon>
    </lineage>
</organism>
<evidence type="ECO:0000256" key="1">
    <source>
        <dbReference type="SAM" id="MobiDB-lite"/>
    </source>
</evidence>
<proteinExistence type="predicted"/>
<sequence length="319" mass="33317">MSTKIDWSRELDAAVAKGPDQPVEHFVVAGRRALRRRRAVTGLAGLAATVALGGAVWAVAPDDGPARSDAPVATQAPSPEEPQRTVTESPSAQATALPPPRTQPTRRLAELPTAERGLVDFLGNPAALTTRGLVLAPDTTAVLQRVENPMGYTADQGVSLGIRATQAGVERYSLLTAEADGSSTSTSTVDASGDFAGWLDGAVRTQRTLDVANGVTPAEGTERLPDTWLQLGPDGQVAAGGPGVVLLSNRADVALGTSFALGAERTGVARLSVDGVLEYVAYRVIDSRLEVIPGNGRFDTLQDFIAWARDQYASGEGLR</sequence>
<accession>A0A4P7IET3</accession>
<dbReference type="EMBL" id="CP038436">
    <property type="protein sequence ID" value="QBX55755.1"/>
    <property type="molecule type" value="Genomic_DNA"/>
</dbReference>
<keyword evidence="2" id="KW-0472">Membrane</keyword>
<feature type="region of interest" description="Disordered" evidence="1">
    <location>
        <begin position="63"/>
        <end position="106"/>
    </location>
</feature>
<dbReference type="RefSeq" id="WP_135267746.1">
    <property type="nucleotide sequence ID" value="NZ_CP038436.1"/>
</dbReference>
<evidence type="ECO:0000256" key="2">
    <source>
        <dbReference type="SAM" id="Phobius"/>
    </source>
</evidence>
<reference evidence="3 4" key="1">
    <citation type="submission" date="2019-03" db="EMBL/GenBank/DDBJ databases">
        <title>Three New Species of Nocardioides, Nocardioides euryhalodurans sp. nov., Nocardioides seonyuensis sp. nov. and Nocardioides eburneoflavus sp. nov. Iolated from Soil.</title>
        <authorList>
            <person name="Roh S.G."/>
            <person name="Lee C."/>
            <person name="Kim M.-K."/>
            <person name="Kim S.B."/>
        </authorList>
    </citation>
    <scope>NUCLEOTIDE SEQUENCE [LARGE SCALE GENOMIC DNA]</scope>
    <source>
        <strain evidence="3 4">MMS17-SY207-3</strain>
    </source>
</reference>
<dbReference type="OrthoDB" id="3774651at2"/>
<feature type="transmembrane region" description="Helical" evidence="2">
    <location>
        <begin position="39"/>
        <end position="60"/>
    </location>
</feature>
<keyword evidence="4" id="KW-1185">Reference proteome</keyword>
<name>A0A4P7IET3_9ACTN</name>